<reference evidence="2 3" key="1">
    <citation type="submission" date="2019-10" db="EMBL/GenBank/DDBJ databases">
        <title>Assembly and Annotation for the nematode Trichostrongylus colubriformis.</title>
        <authorList>
            <person name="Martin J."/>
        </authorList>
    </citation>
    <scope>NUCLEOTIDE SEQUENCE [LARGE SCALE GENOMIC DNA]</scope>
    <source>
        <strain evidence="2">G859</strain>
        <tissue evidence="2">Whole worm</tissue>
    </source>
</reference>
<dbReference type="Pfam" id="PF25075">
    <property type="entry name" value="DUF7799"/>
    <property type="match status" value="1"/>
</dbReference>
<proteinExistence type="predicted"/>
<name>A0AAN8EY22_TRICO</name>
<dbReference type="Proteomes" id="UP001331761">
    <property type="component" value="Unassembled WGS sequence"/>
</dbReference>
<keyword evidence="3" id="KW-1185">Reference proteome</keyword>
<feature type="non-terminal residue" evidence="2">
    <location>
        <position position="280"/>
    </location>
</feature>
<protein>
    <recommendedName>
        <fullName evidence="1">DUF7799 domain-containing protein</fullName>
    </recommendedName>
</protein>
<feature type="non-terminal residue" evidence="2">
    <location>
        <position position="1"/>
    </location>
</feature>
<organism evidence="2 3">
    <name type="scientific">Trichostrongylus colubriformis</name>
    <name type="common">Black scour worm</name>
    <dbReference type="NCBI Taxonomy" id="6319"/>
    <lineage>
        <taxon>Eukaryota</taxon>
        <taxon>Metazoa</taxon>
        <taxon>Ecdysozoa</taxon>
        <taxon>Nematoda</taxon>
        <taxon>Chromadorea</taxon>
        <taxon>Rhabditida</taxon>
        <taxon>Rhabditina</taxon>
        <taxon>Rhabditomorpha</taxon>
        <taxon>Strongyloidea</taxon>
        <taxon>Trichostrongylidae</taxon>
        <taxon>Trichostrongylus</taxon>
    </lineage>
</organism>
<comment type="caution">
    <text evidence="2">The sequence shown here is derived from an EMBL/GenBank/DDBJ whole genome shotgun (WGS) entry which is preliminary data.</text>
</comment>
<gene>
    <name evidence="2" type="ORF">GCK32_015173</name>
</gene>
<evidence type="ECO:0000313" key="3">
    <source>
        <dbReference type="Proteomes" id="UP001331761"/>
    </source>
</evidence>
<evidence type="ECO:0000313" key="2">
    <source>
        <dbReference type="EMBL" id="KAK5966710.1"/>
    </source>
</evidence>
<dbReference type="InterPro" id="IPR056701">
    <property type="entry name" value="DUF7799"/>
</dbReference>
<dbReference type="EMBL" id="WIXE01023204">
    <property type="protein sequence ID" value="KAK5966710.1"/>
    <property type="molecule type" value="Genomic_DNA"/>
</dbReference>
<sequence length="280" mass="31769">LADDITRSLKMAFHAENGHDAEFASRKTDAMMNELIDVTAQAMDVGSSVITQIRALGPITDNPERDQEMLASCVLVEKIMLRIASEWERIETMWKKERSKVVGTTISDELLIIEQWLTHAERRVKAVNETGFKMLLDEGNGHKSRLMELASTSGVEDGPRITHLSGRIEEFLHYVKTRMNRSQRIQAFFQSAQTTLSQLSMMEEDMRNANAAMAGELYPLAQQKATTVMQEGRDISAREVLTYEEQSLVRQRCDEIDTKLRVLEQLANERSSSSTQISQE</sequence>
<evidence type="ECO:0000259" key="1">
    <source>
        <dbReference type="Pfam" id="PF25075"/>
    </source>
</evidence>
<accession>A0AAN8EY22</accession>
<feature type="domain" description="DUF7799" evidence="1">
    <location>
        <begin position="15"/>
        <end position="101"/>
    </location>
</feature>
<dbReference type="AlphaFoldDB" id="A0AAN8EY22"/>